<proteinExistence type="predicted"/>
<keyword evidence="3" id="KW-1185">Reference proteome</keyword>
<evidence type="ECO:0000313" key="1">
    <source>
        <dbReference type="EMBL" id="KAA1076844.1"/>
    </source>
</evidence>
<dbReference type="AlphaFoldDB" id="A0A5B0RM65"/>
<evidence type="ECO:0000313" key="4">
    <source>
        <dbReference type="Proteomes" id="UP000325313"/>
    </source>
</evidence>
<organism evidence="2 4">
    <name type="scientific">Puccinia graminis f. sp. tritici</name>
    <dbReference type="NCBI Taxonomy" id="56615"/>
    <lineage>
        <taxon>Eukaryota</taxon>
        <taxon>Fungi</taxon>
        <taxon>Dikarya</taxon>
        <taxon>Basidiomycota</taxon>
        <taxon>Pucciniomycotina</taxon>
        <taxon>Pucciniomycetes</taxon>
        <taxon>Pucciniales</taxon>
        <taxon>Pucciniaceae</taxon>
        <taxon>Puccinia</taxon>
    </lineage>
</organism>
<gene>
    <name evidence="1" type="ORF">PGT21_021799</name>
    <name evidence="2" type="ORF">PGTUg99_035552</name>
</gene>
<sequence>MNYVSATAASKAFDLHKKGVLPSAKMDQNKVYQELMCHLEMHEAKLTIRLLPAEHSMLLSMHQLDQCVDRNISSTNTYQTLLANLLHMQIETRQLELQVENHTSPTIKNHTSPTIRNHTSPTITCMFMPDKSTMKFPALILAH</sequence>
<accession>A0A5B0RM65</accession>
<reference evidence="3 4" key="1">
    <citation type="submission" date="2019-05" db="EMBL/GenBank/DDBJ databases">
        <title>Emergence of the Ug99 lineage of the wheat stem rust pathogen through somatic hybridization.</title>
        <authorList>
            <person name="Li F."/>
            <person name="Upadhyaya N.M."/>
            <person name="Sperschneider J."/>
            <person name="Matny O."/>
            <person name="Nguyen-Phuc H."/>
            <person name="Mago R."/>
            <person name="Raley C."/>
            <person name="Miller M.E."/>
            <person name="Silverstein K.A.T."/>
            <person name="Henningsen E."/>
            <person name="Hirsch C.D."/>
            <person name="Visser B."/>
            <person name="Pretorius Z.A."/>
            <person name="Steffenson B.J."/>
            <person name="Schwessinger B."/>
            <person name="Dodds P.N."/>
            <person name="Figueroa M."/>
        </authorList>
    </citation>
    <scope>NUCLEOTIDE SEQUENCE [LARGE SCALE GENOMIC DNA]</scope>
    <source>
        <strain evidence="1">21-0</strain>
        <strain evidence="2 4">Ug99</strain>
    </source>
</reference>
<protein>
    <submittedName>
        <fullName evidence="2">Uncharacterized protein</fullName>
    </submittedName>
</protein>
<comment type="caution">
    <text evidence="2">The sequence shown here is derived from an EMBL/GenBank/DDBJ whole genome shotgun (WGS) entry which is preliminary data.</text>
</comment>
<evidence type="ECO:0000313" key="3">
    <source>
        <dbReference type="Proteomes" id="UP000324748"/>
    </source>
</evidence>
<dbReference type="EMBL" id="VSWC01000145">
    <property type="protein sequence ID" value="KAA1076844.1"/>
    <property type="molecule type" value="Genomic_DNA"/>
</dbReference>
<dbReference type="Proteomes" id="UP000324748">
    <property type="component" value="Unassembled WGS sequence"/>
</dbReference>
<dbReference type="EMBL" id="VDEP01000170">
    <property type="protein sequence ID" value="KAA1127006.1"/>
    <property type="molecule type" value="Genomic_DNA"/>
</dbReference>
<name>A0A5B0RM65_PUCGR</name>
<evidence type="ECO:0000313" key="2">
    <source>
        <dbReference type="EMBL" id="KAA1127006.1"/>
    </source>
</evidence>
<dbReference type="Proteomes" id="UP000325313">
    <property type="component" value="Unassembled WGS sequence"/>
</dbReference>